<dbReference type="EMBL" id="MU276068">
    <property type="protein sequence ID" value="KAI0042395.1"/>
    <property type="molecule type" value="Genomic_DNA"/>
</dbReference>
<dbReference type="Proteomes" id="UP000814033">
    <property type="component" value="Unassembled WGS sequence"/>
</dbReference>
<keyword evidence="2" id="KW-1185">Reference proteome</keyword>
<proteinExistence type="predicted"/>
<gene>
    <name evidence="1" type="ORF">FA95DRAFT_579872</name>
</gene>
<protein>
    <submittedName>
        <fullName evidence="1">Uncharacterized protein</fullName>
    </submittedName>
</protein>
<sequence>MSGGYPTGSPIFDYSSAVNLVGPTVVAFFIQALETGVIIAQFCFFWTHADSPSCVVKGVVLWVCTVAMFQTGAFFAKFWDIFVTHFGGVTDAGWLTSVQPLVTTLMASPVQAFLIWRCFQIFNRNHLLIAPLIVLLVGSIASAIFVTHSFLVDDFSALPVVRHVWAPYILVLSLPALLDVVLTAYLLSFLVRSLRKVYTSRIRRAITRLIVICWEVALPPTIYLP</sequence>
<evidence type="ECO:0000313" key="1">
    <source>
        <dbReference type="EMBL" id="KAI0042395.1"/>
    </source>
</evidence>
<reference evidence="1" key="2">
    <citation type="journal article" date="2022" name="New Phytol.">
        <title>Evolutionary transition to the ectomycorrhizal habit in the genomes of a hyperdiverse lineage of mushroom-forming fungi.</title>
        <authorList>
            <person name="Looney B."/>
            <person name="Miyauchi S."/>
            <person name="Morin E."/>
            <person name="Drula E."/>
            <person name="Courty P.E."/>
            <person name="Kohler A."/>
            <person name="Kuo A."/>
            <person name="LaButti K."/>
            <person name="Pangilinan J."/>
            <person name="Lipzen A."/>
            <person name="Riley R."/>
            <person name="Andreopoulos W."/>
            <person name="He G."/>
            <person name="Johnson J."/>
            <person name="Nolan M."/>
            <person name="Tritt A."/>
            <person name="Barry K.W."/>
            <person name="Grigoriev I.V."/>
            <person name="Nagy L.G."/>
            <person name="Hibbett D."/>
            <person name="Henrissat B."/>
            <person name="Matheny P.B."/>
            <person name="Labbe J."/>
            <person name="Martin F.M."/>
        </authorList>
    </citation>
    <scope>NUCLEOTIDE SEQUENCE</scope>
    <source>
        <strain evidence="1">FP105234-sp</strain>
    </source>
</reference>
<name>A0ACB8REF8_9AGAM</name>
<reference evidence="1" key="1">
    <citation type="submission" date="2021-02" db="EMBL/GenBank/DDBJ databases">
        <authorList>
            <consortium name="DOE Joint Genome Institute"/>
            <person name="Ahrendt S."/>
            <person name="Looney B.P."/>
            <person name="Miyauchi S."/>
            <person name="Morin E."/>
            <person name="Drula E."/>
            <person name="Courty P.E."/>
            <person name="Chicoki N."/>
            <person name="Fauchery L."/>
            <person name="Kohler A."/>
            <person name="Kuo A."/>
            <person name="Labutti K."/>
            <person name="Pangilinan J."/>
            <person name="Lipzen A."/>
            <person name="Riley R."/>
            <person name="Andreopoulos W."/>
            <person name="He G."/>
            <person name="Johnson J."/>
            <person name="Barry K.W."/>
            <person name="Grigoriev I.V."/>
            <person name="Nagy L."/>
            <person name="Hibbett D."/>
            <person name="Henrissat B."/>
            <person name="Matheny P.B."/>
            <person name="Labbe J."/>
            <person name="Martin F."/>
        </authorList>
    </citation>
    <scope>NUCLEOTIDE SEQUENCE</scope>
    <source>
        <strain evidence="1">FP105234-sp</strain>
    </source>
</reference>
<evidence type="ECO:0000313" key="2">
    <source>
        <dbReference type="Proteomes" id="UP000814033"/>
    </source>
</evidence>
<organism evidence="1 2">
    <name type="scientific">Auriscalpium vulgare</name>
    <dbReference type="NCBI Taxonomy" id="40419"/>
    <lineage>
        <taxon>Eukaryota</taxon>
        <taxon>Fungi</taxon>
        <taxon>Dikarya</taxon>
        <taxon>Basidiomycota</taxon>
        <taxon>Agaricomycotina</taxon>
        <taxon>Agaricomycetes</taxon>
        <taxon>Russulales</taxon>
        <taxon>Auriscalpiaceae</taxon>
        <taxon>Auriscalpium</taxon>
    </lineage>
</organism>
<accession>A0ACB8REF8</accession>
<comment type="caution">
    <text evidence="1">The sequence shown here is derived from an EMBL/GenBank/DDBJ whole genome shotgun (WGS) entry which is preliminary data.</text>
</comment>